<dbReference type="RefSeq" id="XP_024347458.1">
    <property type="nucleotide sequence ID" value="XM_024498126.1"/>
</dbReference>
<dbReference type="CTD" id="36344592"/>
<keyword evidence="3" id="KW-1185">Reference proteome</keyword>
<protein>
    <submittedName>
        <fullName evidence="2">Uncharacterized protein</fullName>
    </submittedName>
</protein>
<dbReference type="EMBL" id="APAU02000122">
    <property type="protein sequence ID" value="EUB56262.1"/>
    <property type="molecule type" value="Genomic_DNA"/>
</dbReference>
<organism evidence="2 3">
    <name type="scientific">Echinococcus granulosus</name>
    <name type="common">Hydatid tapeworm</name>
    <dbReference type="NCBI Taxonomy" id="6210"/>
    <lineage>
        <taxon>Eukaryota</taxon>
        <taxon>Metazoa</taxon>
        <taxon>Spiralia</taxon>
        <taxon>Lophotrochozoa</taxon>
        <taxon>Platyhelminthes</taxon>
        <taxon>Cestoda</taxon>
        <taxon>Eucestoda</taxon>
        <taxon>Cyclophyllidea</taxon>
        <taxon>Taeniidae</taxon>
        <taxon>Echinococcus</taxon>
        <taxon>Echinococcus granulosus group</taxon>
    </lineage>
</organism>
<name>W6UD59_ECHGR</name>
<evidence type="ECO:0000313" key="3">
    <source>
        <dbReference type="Proteomes" id="UP000019149"/>
    </source>
</evidence>
<gene>
    <name evidence="2" type="ORF">EGR_08877</name>
</gene>
<feature type="region of interest" description="Disordered" evidence="1">
    <location>
        <begin position="63"/>
        <end position="96"/>
    </location>
</feature>
<evidence type="ECO:0000256" key="1">
    <source>
        <dbReference type="SAM" id="MobiDB-lite"/>
    </source>
</evidence>
<dbReference type="AlphaFoldDB" id="W6UD59"/>
<dbReference type="GeneID" id="36344592"/>
<reference evidence="2 3" key="1">
    <citation type="journal article" date="2013" name="Nat. Genet.">
        <title>The genome of the hydatid tapeworm Echinococcus granulosus.</title>
        <authorList>
            <person name="Zheng H."/>
            <person name="Zhang W."/>
            <person name="Zhang L."/>
            <person name="Zhang Z."/>
            <person name="Li J."/>
            <person name="Lu G."/>
            <person name="Zhu Y."/>
            <person name="Wang Y."/>
            <person name="Huang Y."/>
            <person name="Liu J."/>
            <person name="Kang H."/>
            <person name="Chen J."/>
            <person name="Wang L."/>
            <person name="Chen A."/>
            <person name="Yu S."/>
            <person name="Gao Z."/>
            <person name="Jin L."/>
            <person name="Gu W."/>
            <person name="Wang Z."/>
            <person name="Zhao L."/>
            <person name="Shi B."/>
            <person name="Wen H."/>
            <person name="Lin R."/>
            <person name="Jones M.K."/>
            <person name="Brejova B."/>
            <person name="Vinar T."/>
            <person name="Zhao G."/>
            <person name="McManus D.P."/>
            <person name="Chen Z."/>
            <person name="Zhou Y."/>
            <person name="Wang S."/>
        </authorList>
    </citation>
    <scope>NUCLEOTIDE SEQUENCE [LARGE SCALE GENOMIC DNA]</scope>
</reference>
<sequence length="96" mass="10716">MRRQHLPPVLFLPSSPSYCLFRILAKAQNNLCICFAACGLKRPGGRRWPLCFFTSLTPTPGSSPFRRLRGEKRPSCAPTSREGAFTPEGETNSKFV</sequence>
<evidence type="ECO:0000313" key="2">
    <source>
        <dbReference type="EMBL" id="EUB56262.1"/>
    </source>
</evidence>
<comment type="caution">
    <text evidence="2">The sequence shown here is derived from an EMBL/GenBank/DDBJ whole genome shotgun (WGS) entry which is preliminary data.</text>
</comment>
<proteinExistence type="predicted"/>
<dbReference type="Proteomes" id="UP000019149">
    <property type="component" value="Unassembled WGS sequence"/>
</dbReference>
<accession>W6UD59</accession>
<dbReference type="KEGG" id="egl:EGR_08877"/>